<dbReference type="HAMAP" id="MF_01479">
    <property type="entry name" value="WhiB"/>
    <property type="match status" value="1"/>
</dbReference>
<comment type="caution">
    <text evidence="14">The sequence shown here is derived from an EMBL/GenBank/DDBJ whole genome shotgun (WGS) entry which is preliminary data.</text>
</comment>
<evidence type="ECO:0000313" key="15">
    <source>
        <dbReference type="EMBL" id="ORV68458.1"/>
    </source>
</evidence>
<protein>
    <recommendedName>
        <fullName evidence="11">Transcriptional regulator WhiB</fullName>
    </recommendedName>
</protein>
<evidence type="ECO:0000313" key="14">
    <source>
        <dbReference type="EMBL" id="OBR99323.1"/>
    </source>
</evidence>
<name>A0A1A6BAQ0_MYCGO</name>
<feature type="binding site" evidence="11">
    <location>
        <position position="58"/>
    </location>
    <ligand>
        <name>[4Fe-4S] cluster</name>
        <dbReference type="ChEBI" id="CHEBI:49883"/>
    </ligand>
</feature>
<comment type="function">
    <text evidence="11">Acts as a transcriptional regulator. Probably redox-responsive. The apo- but not holo-form probably binds DNA.</text>
</comment>
<evidence type="ECO:0000256" key="8">
    <source>
        <dbReference type="ARBA" id="ARBA00023125"/>
    </source>
</evidence>
<comment type="similarity">
    <text evidence="2 11">Belongs to the WhiB family.</text>
</comment>
<evidence type="ECO:0000256" key="12">
    <source>
        <dbReference type="SAM" id="MobiDB-lite"/>
    </source>
</evidence>
<feature type="binding site" evidence="11">
    <location>
        <position position="61"/>
    </location>
    <ligand>
        <name>[4Fe-4S] cluster</name>
        <dbReference type="ChEBI" id="CHEBI:49883"/>
    </ligand>
</feature>
<dbReference type="EMBL" id="MAEM01000457">
    <property type="protein sequence ID" value="OBR99323.1"/>
    <property type="molecule type" value="Genomic_DNA"/>
</dbReference>
<feature type="region of interest" description="Disordered" evidence="12">
    <location>
        <begin position="1"/>
        <end position="24"/>
    </location>
</feature>
<reference evidence="15 17" key="1">
    <citation type="submission" date="2016-01" db="EMBL/GenBank/DDBJ databases">
        <title>The new phylogeny of the genus Mycobacterium.</title>
        <authorList>
            <person name="Tarcisio F."/>
            <person name="Conor M."/>
            <person name="Antonella G."/>
            <person name="Elisabetta G."/>
            <person name="Giulia F.S."/>
            <person name="Sara T."/>
            <person name="Anna F."/>
            <person name="Clotilde B."/>
            <person name="Roberto B."/>
            <person name="Veronica D.S."/>
            <person name="Fabio R."/>
            <person name="Monica P."/>
            <person name="Olivier J."/>
            <person name="Enrico T."/>
            <person name="Nicola S."/>
        </authorList>
    </citation>
    <scope>NUCLEOTIDE SEQUENCE [LARGE SCALE GENOMIC DNA]</scope>
    <source>
        <strain evidence="15 17">DSM 44160</strain>
    </source>
</reference>
<evidence type="ECO:0000256" key="7">
    <source>
        <dbReference type="ARBA" id="ARBA00023015"/>
    </source>
</evidence>
<dbReference type="GO" id="GO:0045892">
    <property type="term" value="P:negative regulation of DNA-templated transcription"/>
    <property type="evidence" value="ECO:0007669"/>
    <property type="project" value="TreeGrafter"/>
</dbReference>
<dbReference type="GO" id="GO:0045454">
    <property type="term" value="P:cell redox homeostasis"/>
    <property type="evidence" value="ECO:0007669"/>
    <property type="project" value="TreeGrafter"/>
</dbReference>
<feature type="binding site" evidence="11">
    <location>
        <position position="36"/>
    </location>
    <ligand>
        <name>[4Fe-4S] cluster</name>
        <dbReference type="ChEBI" id="CHEBI:49883"/>
    </ligand>
</feature>
<evidence type="ECO:0000259" key="13">
    <source>
        <dbReference type="PROSITE" id="PS51674"/>
    </source>
</evidence>
<keyword evidence="11" id="KW-0963">Cytoplasm</keyword>
<accession>A0A1A6BAQ0</accession>
<dbReference type="PANTHER" id="PTHR38839:SF7">
    <property type="entry name" value="TRANSCRIPTIONAL REGULATOR WHIB4"/>
    <property type="match status" value="1"/>
</dbReference>
<evidence type="ECO:0000256" key="1">
    <source>
        <dbReference type="ARBA" id="ARBA00004496"/>
    </source>
</evidence>
<dbReference type="PROSITE" id="PS51674">
    <property type="entry name" value="4FE4S_WBL"/>
    <property type="match status" value="1"/>
</dbReference>
<evidence type="ECO:0000256" key="9">
    <source>
        <dbReference type="ARBA" id="ARBA00023157"/>
    </source>
</evidence>
<dbReference type="GO" id="GO:0051539">
    <property type="term" value="F:4 iron, 4 sulfur cluster binding"/>
    <property type="evidence" value="ECO:0007669"/>
    <property type="project" value="UniProtKB-UniRule"/>
</dbReference>
<evidence type="ECO:0000256" key="3">
    <source>
        <dbReference type="ARBA" id="ARBA00022485"/>
    </source>
</evidence>
<keyword evidence="5 11" id="KW-0408">Iron</keyword>
<keyword evidence="10 11" id="KW-0804">Transcription</keyword>
<evidence type="ECO:0000256" key="10">
    <source>
        <dbReference type="ARBA" id="ARBA00023163"/>
    </source>
</evidence>
<comment type="PTM">
    <text evidence="11">The Fe-S cluster can be nitrosylated by nitric oxide (NO).</text>
</comment>
<evidence type="ECO:0000256" key="4">
    <source>
        <dbReference type="ARBA" id="ARBA00022723"/>
    </source>
</evidence>
<dbReference type="InterPro" id="IPR034768">
    <property type="entry name" value="4FE4S_WBL"/>
</dbReference>
<dbReference type="Proteomes" id="UP000093757">
    <property type="component" value="Unassembled WGS sequence"/>
</dbReference>
<evidence type="ECO:0000256" key="6">
    <source>
        <dbReference type="ARBA" id="ARBA00023014"/>
    </source>
</evidence>
<comment type="PTM">
    <text evidence="11">Upon Fe-S cluster removal intramolecular disulfide bonds are formed.</text>
</comment>
<reference evidence="14 16" key="2">
    <citation type="submission" date="2016-06" db="EMBL/GenBank/DDBJ databases">
        <authorList>
            <person name="Kjaerup R.B."/>
            <person name="Dalgaard T.S."/>
            <person name="Juul-Madsen H.R."/>
        </authorList>
    </citation>
    <scope>NUCLEOTIDE SEQUENCE [LARGE SCALE GENOMIC DNA]</scope>
    <source>
        <strain evidence="14 16">1245752.6</strain>
    </source>
</reference>
<comment type="cofactor">
    <cofactor evidence="11">
        <name>[4Fe-4S] cluster</name>
        <dbReference type="ChEBI" id="CHEBI:49883"/>
    </cofactor>
    <text evidence="11">Binds 1 [4Fe-4S] cluster per subunit. Following nitrosylation of the [4Fe-4S] cluster binds 1 [4Fe-8(NO)] cluster per subunit.</text>
</comment>
<feature type="domain" description="4Fe-4S Wbl-type" evidence="13">
    <location>
        <begin position="35"/>
        <end position="91"/>
    </location>
</feature>
<dbReference type="GO" id="GO:0003677">
    <property type="term" value="F:DNA binding"/>
    <property type="evidence" value="ECO:0007669"/>
    <property type="project" value="UniProtKB-UniRule"/>
</dbReference>
<evidence type="ECO:0000256" key="2">
    <source>
        <dbReference type="ARBA" id="ARBA00006597"/>
    </source>
</evidence>
<sequence>MSNTRSAPRQLGLAAAHTNPRAMTSEDRAWVSNALCRDTDPDELFVRGAAQRKAATICRNCPVKRECGADALDNKVEYGVWGGLTERRRRALLKEHPEVMSWADFFNQQNTRFAG</sequence>
<dbReference type="PANTHER" id="PTHR38839">
    <property type="entry name" value="TRANSCRIPTIONAL REGULATOR WHID-RELATED"/>
    <property type="match status" value="1"/>
</dbReference>
<evidence type="ECO:0000256" key="5">
    <source>
        <dbReference type="ARBA" id="ARBA00023004"/>
    </source>
</evidence>
<dbReference type="GO" id="GO:0005737">
    <property type="term" value="C:cytoplasm"/>
    <property type="evidence" value="ECO:0007669"/>
    <property type="project" value="UniProtKB-SubCell"/>
</dbReference>
<dbReference type="GO" id="GO:0035731">
    <property type="term" value="F:dinitrosyl-iron complex binding"/>
    <property type="evidence" value="ECO:0007669"/>
    <property type="project" value="UniProtKB-UniRule"/>
</dbReference>
<evidence type="ECO:0000256" key="11">
    <source>
        <dbReference type="HAMAP-Rule" id="MF_01479"/>
    </source>
</evidence>
<keyword evidence="9 11" id="KW-1015">Disulfide bond</keyword>
<dbReference type="InterPro" id="IPR003482">
    <property type="entry name" value="Whib"/>
</dbReference>
<dbReference type="RefSeq" id="WP_065136300.1">
    <property type="nucleotide sequence ID" value="NZ_JACKSU010000014.1"/>
</dbReference>
<keyword evidence="3 11" id="KW-0004">4Fe-4S</keyword>
<keyword evidence="7 11" id="KW-0805">Transcription regulation</keyword>
<comment type="subcellular location">
    <subcellularLocation>
        <location evidence="1 11">Cytoplasm</location>
    </subcellularLocation>
</comment>
<dbReference type="GO" id="GO:0046872">
    <property type="term" value="F:metal ion binding"/>
    <property type="evidence" value="ECO:0007669"/>
    <property type="project" value="UniProtKB-KW"/>
</dbReference>
<feature type="binding site" evidence="11">
    <location>
        <position position="67"/>
    </location>
    <ligand>
        <name>[4Fe-4S] cluster</name>
        <dbReference type="ChEBI" id="CHEBI:49883"/>
    </ligand>
</feature>
<gene>
    <name evidence="11" type="primary">whiB</name>
    <name evidence="14" type="ORF">A9W98_02455</name>
    <name evidence="15" type="ORF">AWC08_07185</name>
</gene>
<dbReference type="GO" id="GO:0047134">
    <property type="term" value="F:protein-disulfide reductase [NAD(P)H] activity"/>
    <property type="evidence" value="ECO:0007669"/>
    <property type="project" value="TreeGrafter"/>
</dbReference>
<evidence type="ECO:0000313" key="16">
    <source>
        <dbReference type="Proteomes" id="UP000093757"/>
    </source>
</evidence>
<proteinExistence type="inferred from homology"/>
<keyword evidence="6 11" id="KW-0411">Iron-sulfur</keyword>
<organism evidence="14 16">
    <name type="scientific">Mycobacterium gordonae</name>
    <dbReference type="NCBI Taxonomy" id="1778"/>
    <lineage>
        <taxon>Bacteria</taxon>
        <taxon>Bacillati</taxon>
        <taxon>Actinomycetota</taxon>
        <taxon>Actinomycetes</taxon>
        <taxon>Mycobacteriales</taxon>
        <taxon>Mycobacteriaceae</taxon>
        <taxon>Mycobacterium</taxon>
    </lineage>
</organism>
<dbReference type="Proteomes" id="UP000193928">
    <property type="component" value="Unassembled WGS sequence"/>
</dbReference>
<dbReference type="AlphaFoldDB" id="A0A1A6BAQ0"/>
<keyword evidence="4 11" id="KW-0479">Metal-binding</keyword>
<evidence type="ECO:0000313" key="17">
    <source>
        <dbReference type="Proteomes" id="UP000193928"/>
    </source>
</evidence>
<keyword evidence="17" id="KW-1185">Reference proteome</keyword>
<keyword evidence="8 11" id="KW-0238">DNA-binding</keyword>
<dbReference type="EMBL" id="LQOY01000241">
    <property type="protein sequence ID" value="ORV68458.1"/>
    <property type="molecule type" value="Genomic_DNA"/>
</dbReference>
<dbReference type="Pfam" id="PF02467">
    <property type="entry name" value="Whib"/>
    <property type="match status" value="1"/>
</dbReference>